<comment type="similarity">
    <text evidence="1 2">Belongs to the DTD family.</text>
</comment>
<comment type="subcellular location">
    <subcellularLocation>
        <location evidence="2">Cytoplasm</location>
    </subcellularLocation>
</comment>
<accession>A0A5C7ADS8</accession>
<comment type="caution">
    <text evidence="3">The sequence shown here is derived from an EMBL/GenBank/DDBJ whole genome shotgun (WGS) entry which is preliminary data.</text>
</comment>
<keyword evidence="2 3" id="KW-0378">Hydrolase</keyword>
<dbReference type="GO" id="GO:0106026">
    <property type="term" value="F:Gly-tRNA(Ala) deacylase activity"/>
    <property type="evidence" value="ECO:0007669"/>
    <property type="project" value="UniProtKB-UniRule"/>
</dbReference>
<organism evidence="3 4">
    <name type="scientific">Gelidibacter salicanalis</name>
    <dbReference type="NCBI Taxonomy" id="291193"/>
    <lineage>
        <taxon>Bacteria</taxon>
        <taxon>Pseudomonadati</taxon>
        <taxon>Bacteroidota</taxon>
        <taxon>Flavobacteriia</taxon>
        <taxon>Flavobacteriales</taxon>
        <taxon>Flavobacteriaceae</taxon>
        <taxon>Gelidibacter</taxon>
    </lineage>
</organism>
<dbReference type="EC" id="3.1.1.96" evidence="2"/>
<dbReference type="CDD" id="cd00563">
    <property type="entry name" value="Dtyr_deacylase"/>
    <property type="match status" value="1"/>
</dbReference>
<dbReference type="GO" id="GO:0000049">
    <property type="term" value="F:tRNA binding"/>
    <property type="evidence" value="ECO:0007669"/>
    <property type="project" value="UniProtKB-UniRule"/>
</dbReference>
<reference evidence="3 4" key="1">
    <citation type="submission" date="2019-08" db="EMBL/GenBank/DDBJ databases">
        <title>Genome sequence of Gelidibacter salicanalis IC162T.</title>
        <authorList>
            <person name="Bowman J.P."/>
        </authorList>
    </citation>
    <scope>NUCLEOTIDE SEQUENCE [LARGE SCALE GENOMIC DNA]</scope>
    <source>
        <strain evidence="3 4">IC162</strain>
    </source>
</reference>
<keyword evidence="2" id="KW-0963">Cytoplasm</keyword>
<dbReference type="RefSeq" id="WP_146893720.1">
    <property type="nucleotide sequence ID" value="NZ_VORX01000006.1"/>
</dbReference>
<protein>
    <recommendedName>
        <fullName evidence="2">D-aminoacyl-tRNA deacylase</fullName>
        <shortName evidence="2">DTD</shortName>
        <ecNumber evidence="2">3.1.1.96</ecNumber>
    </recommendedName>
    <alternativeName>
        <fullName evidence="2">Gly-tRNA(Ala) deacylase</fullName>
        <ecNumber evidence="2">3.1.1.-</ecNumber>
    </alternativeName>
</protein>
<evidence type="ECO:0000256" key="2">
    <source>
        <dbReference type="HAMAP-Rule" id="MF_00518"/>
    </source>
</evidence>
<dbReference type="InterPro" id="IPR003732">
    <property type="entry name" value="Daa-tRNA_deacyls_DTD"/>
</dbReference>
<dbReference type="GO" id="GO:0043908">
    <property type="term" value="F:Ser(Gly)-tRNA(Ala) hydrolase activity"/>
    <property type="evidence" value="ECO:0007669"/>
    <property type="project" value="UniProtKB-UniRule"/>
</dbReference>
<keyword evidence="2" id="KW-0820">tRNA-binding</keyword>
<dbReference type="GO" id="GO:0019478">
    <property type="term" value="P:D-amino acid catabolic process"/>
    <property type="evidence" value="ECO:0007669"/>
    <property type="project" value="UniProtKB-UniRule"/>
</dbReference>
<comment type="catalytic activity">
    <reaction evidence="2">
        <text>glycyl-tRNA(Ala) + H2O = tRNA(Ala) + glycine + H(+)</text>
        <dbReference type="Rhea" id="RHEA:53744"/>
        <dbReference type="Rhea" id="RHEA-COMP:9657"/>
        <dbReference type="Rhea" id="RHEA-COMP:13640"/>
        <dbReference type="ChEBI" id="CHEBI:15377"/>
        <dbReference type="ChEBI" id="CHEBI:15378"/>
        <dbReference type="ChEBI" id="CHEBI:57305"/>
        <dbReference type="ChEBI" id="CHEBI:78442"/>
        <dbReference type="ChEBI" id="CHEBI:78522"/>
    </reaction>
</comment>
<comment type="subunit">
    <text evidence="2">Homodimer.</text>
</comment>
<feature type="short sequence motif" description="Gly-cisPro motif, important for rejection of L-amino acids" evidence="2">
    <location>
        <begin position="138"/>
        <end position="139"/>
    </location>
</feature>
<dbReference type="SUPFAM" id="SSF69500">
    <property type="entry name" value="DTD-like"/>
    <property type="match status" value="1"/>
</dbReference>
<proteinExistence type="inferred from homology"/>
<dbReference type="NCBIfam" id="TIGR00256">
    <property type="entry name" value="D-aminoacyl-tRNA deacylase"/>
    <property type="match status" value="1"/>
</dbReference>
<keyword evidence="2" id="KW-0694">RNA-binding</keyword>
<dbReference type="InterPro" id="IPR023509">
    <property type="entry name" value="DTD-like_sf"/>
</dbReference>
<dbReference type="GO" id="GO:0005737">
    <property type="term" value="C:cytoplasm"/>
    <property type="evidence" value="ECO:0007669"/>
    <property type="project" value="UniProtKB-SubCell"/>
</dbReference>
<evidence type="ECO:0000313" key="4">
    <source>
        <dbReference type="Proteomes" id="UP000321734"/>
    </source>
</evidence>
<sequence>MKVVVQRVSRASVTIATEKVASIGQGLLILLGIVHDDSDDDIQWLTRKIANLRIFEDAQGVMNKSLLDVDGDAIVVSQFTLHASTKKGNRPSYIKAAKPDLAIPLYQKFVAQLERQLSKKIQTGQFGADMKVELLNDGPVTIIIDSKNLE</sequence>
<comment type="function">
    <text evidence="2">An aminoacyl-tRNA editing enzyme that deacylates mischarged D-aminoacyl-tRNAs. Also deacylates mischarged glycyl-tRNA(Ala), protecting cells against glycine mischarging by AlaRS. Acts via tRNA-based rather than protein-based catalysis; rejects L-amino acids rather than detecting D-amino acids in the active site. By recycling D-aminoacyl-tRNA to D-amino acids and free tRNA molecules, this enzyme counteracts the toxicity associated with the formation of D-aminoacyl-tRNA entities in vivo and helps enforce protein L-homochirality.</text>
</comment>
<dbReference type="OrthoDB" id="9801395at2"/>
<gene>
    <name evidence="2" type="primary">dtd</name>
    <name evidence="3" type="ORF">ES711_12910</name>
</gene>
<name>A0A5C7ADS8_9FLAO</name>
<dbReference type="AlphaFoldDB" id="A0A5C7ADS8"/>
<evidence type="ECO:0000256" key="1">
    <source>
        <dbReference type="ARBA" id="ARBA00009673"/>
    </source>
</evidence>
<dbReference type="PANTHER" id="PTHR10472:SF5">
    <property type="entry name" value="D-AMINOACYL-TRNA DEACYLASE 1"/>
    <property type="match status" value="1"/>
</dbReference>
<dbReference type="EC" id="3.1.1.-" evidence="2"/>
<evidence type="ECO:0000313" key="3">
    <source>
        <dbReference type="EMBL" id="TXE06846.1"/>
    </source>
</evidence>
<dbReference type="EMBL" id="VORX01000006">
    <property type="protein sequence ID" value="TXE06846.1"/>
    <property type="molecule type" value="Genomic_DNA"/>
</dbReference>
<comment type="domain">
    <text evidence="2">A Gly-cisPro motif from one monomer fits into the active site of the other monomer to allow specific chiral rejection of L-amino acids.</text>
</comment>
<dbReference type="HAMAP" id="MF_00518">
    <property type="entry name" value="Deacylase_Dtd"/>
    <property type="match status" value="1"/>
</dbReference>
<dbReference type="PANTHER" id="PTHR10472">
    <property type="entry name" value="D-TYROSYL-TRNA TYR DEACYLASE"/>
    <property type="match status" value="1"/>
</dbReference>
<dbReference type="Proteomes" id="UP000321734">
    <property type="component" value="Unassembled WGS sequence"/>
</dbReference>
<dbReference type="FunFam" id="3.50.80.10:FF:000001">
    <property type="entry name" value="D-aminoacyl-tRNA deacylase"/>
    <property type="match status" value="1"/>
</dbReference>
<dbReference type="Gene3D" id="3.50.80.10">
    <property type="entry name" value="D-tyrosyl-tRNA(Tyr) deacylase"/>
    <property type="match status" value="1"/>
</dbReference>
<dbReference type="Pfam" id="PF02580">
    <property type="entry name" value="Tyr_Deacylase"/>
    <property type="match status" value="1"/>
</dbReference>
<dbReference type="GO" id="GO:0051500">
    <property type="term" value="F:D-tyrosyl-tRNA(Tyr) deacylase activity"/>
    <property type="evidence" value="ECO:0007669"/>
    <property type="project" value="TreeGrafter"/>
</dbReference>
<comment type="catalytic activity">
    <reaction evidence="2">
        <text>a D-aminoacyl-tRNA + H2O = a tRNA + a D-alpha-amino acid + H(+)</text>
        <dbReference type="Rhea" id="RHEA:13953"/>
        <dbReference type="Rhea" id="RHEA-COMP:10123"/>
        <dbReference type="Rhea" id="RHEA-COMP:10124"/>
        <dbReference type="ChEBI" id="CHEBI:15377"/>
        <dbReference type="ChEBI" id="CHEBI:15378"/>
        <dbReference type="ChEBI" id="CHEBI:59871"/>
        <dbReference type="ChEBI" id="CHEBI:78442"/>
        <dbReference type="ChEBI" id="CHEBI:79333"/>
        <dbReference type="EC" id="3.1.1.96"/>
    </reaction>
</comment>
<keyword evidence="4" id="KW-1185">Reference proteome</keyword>